<feature type="transmembrane region" description="Helical" evidence="2">
    <location>
        <begin position="35"/>
        <end position="53"/>
    </location>
</feature>
<feature type="transmembrane region" description="Helical" evidence="2">
    <location>
        <begin position="91"/>
        <end position="120"/>
    </location>
</feature>
<dbReference type="EMBL" id="MEXM01000026">
    <property type="protein sequence ID" value="OGD00910.1"/>
    <property type="molecule type" value="Genomic_DNA"/>
</dbReference>
<dbReference type="AlphaFoldDB" id="A0A1F4Z422"/>
<gene>
    <name evidence="3" type="ORF">A2972_03485</name>
</gene>
<protein>
    <submittedName>
        <fullName evidence="3">Uncharacterized protein</fullName>
    </submittedName>
</protein>
<proteinExistence type="predicted"/>
<feature type="transmembrane region" description="Helical" evidence="2">
    <location>
        <begin position="127"/>
        <end position="147"/>
    </location>
</feature>
<evidence type="ECO:0000256" key="2">
    <source>
        <dbReference type="SAM" id="Phobius"/>
    </source>
</evidence>
<reference evidence="3 4" key="1">
    <citation type="journal article" date="2016" name="Nat. Commun.">
        <title>Thousands of microbial genomes shed light on interconnected biogeochemical processes in an aquifer system.</title>
        <authorList>
            <person name="Anantharaman K."/>
            <person name="Brown C.T."/>
            <person name="Hug L.A."/>
            <person name="Sharon I."/>
            <person name="Castelle C.J."/>
            <person name="Probst A.J."/>
            <person name="Thomas B.C."/>
            <person name="Singh A."/>
            <person name="Wilkins M.J."/>
            <person name="Karaoz U."/>
            <person name="Brodie E.L."/>
            <person name="Williams K.H."/>
            <person name="Hubbard S.S."/>
            <person name="Banfield J.F."/>
        </authorList>
    </citation>
    <scope>NUCLEOTIDE SEQUENCE [LARGE SCALE GENOMIC DNA]</scope>
</reference>
<organism evidence="3 4">
    <name type="scientific">Candidatus Amesbacteria bacterium RIFCSPLOWO2_01_FULL_47_33</name>
    <dbReference type="NCBI Taxonomy" id="1797258"/>
    <lineage>
        <taxon>Bacteria</taxon>
        <taxon>Candidatus Amesiibacteriota</taxon>
    </lineage>
</organism>
<feature type="region of interest" description="Disordered" evidence="1">
    <location>
        <begin position="241"/>
        <end position="263"/>
    </location>
</feature>
<keyword evidence="2" id="KW-0472">Membrane</keyword>
<comment type="caution">
    <text evidence="3">The sequence shown here is derived from an EMBL/GenBank/DDBJ whole genome shotgun (WGS) entry which is preliminary data.</text>
</comment>
<evidence type="ECO:0000313" key="3">
    <source>
        <dbReference type="EMBL" id="OGD00910.1"/>
    </source>
</evidence>
<feature type="transmembrane region" description="Helical" evidence="2">
    <location>
        <begin position="65"/>
        <end position="85"/>
    </location>
</feature>
<keyword evidence="2" id="KW-0812">Transmembrane</keyword>
<name>A0A1F4Z422_9BACT</name>
<evidence type="ECO:0000256" key="1">
    <source>
        <dbReference type="SAM" id="MobiDB-lite"/>
    </source>
</evidence>
<feature type="transmembrane region" description="Helical" evidence="2">
    <location>
        <begin position="12"/>
        <end position="29"/>
    </location>
</feature>
<evidence type="ECO:0000313" key="4">
    <source>
        <dbReference type="Proteomes" id="UP000176822"/>
    </source>
</evidence>
<keyword evidence="2" id="KW-1133">Transmembrane helix</keyword>
<accession>A0A1F4Z422</accession>
<dbReference type="Proteomes" id="UP000176822">
    <property type="component" value="Unassembled WGS sequence"/>
</dbReference>
<sequence>MARQVKTLRTILPVVLLVLAVFLFTRNPITGTYRLQMLLTALIAWGVYGYLLGKKGKEVWANPTFVFLGEAAILLLVGATGWFFSPFFFVLYLYSFFLALMYTPAVSTAFVLTLVILFSFNIGEVDLTYDFLVVLSLLTVLPLSLYLRKKYLSLKQLEKEILILKEKQNPDLSTVEEVLANKVSEVCVNLRQPVTDLKQLVYHLPDVRDKTDREKHWEQVRSLTEETIRIINGFEKQATGRQLMSGPKTAVPAPRTAGESDPT</sequence>